<feature type="non-terminal residue" evidence="1">
    <location>
        <position position="1"/>
    </location>
</feature>
<gene>
    <name evidence="1" type="ORF">PMAYCL1PPCAC_08334</name>
</gene>
<proteinExistence type="predicted"/>
<reference evidence="2" key="1">
    <citation type="submission" date="2022-10" db="EMBL/GenBank/DDBJ databases">
        <title>Genome assembly of Pristionchus species.</title>
        <authorList>
            <person name="Yoshida K."/>
            <person name="Sommer R.J."/>
        </authorList>
    </citation>
    <scope>NUCLEOTIDE SEQUENCE [LARGE SCALE GENOMIC DNA]</scope>
    <source>
        <strain evidence="2">RS5460</strain>
    </source>
</reference>
<dbReference type="Proteomes" id="UP001328107">
    <property type="component" value="Unassembled WGS sequence"/>
</dbReference>
<comment type="caution">
    <text evidence="1">The sequence shown here is derived from an EMBL/GenBank/DDBJ whole genome shotgun (WGS) entry which is preliminary data.</text>
</comment>
<protein>
    <submittedName>
        <fullName evidence="1">Uncharacterized protein</fullName>
    </submittedName>
</protein>
<organism evidence="1 2">
    <name type="scientific">Pristionchus mayeri</name>
    <dbReference type="NCBI Taxonomy" id="1317129"/>
    <lineage>
        <taxon>Eukaryota</taxon>
        <taxon>Metazoa</taxon>
        <taxon>Ecdysozoa</taxon>
        <taxon>Nematoda</taxon>
        <taxon>Chromadorea</taxon>
        <taxon>Rhabditida</taxon>
        <taxon>Rhabditina</taxon>
        <taxon>Diplogasteromorpha</taxon>
        <taxon>Diplogasteroidea</taxon>
        <taxon>Neodiplogasteridae</taxon>
        <taxon>Pristionchus</taxon>
    </lineage>
</organism>
<dbReference type="AlphaFoldDB" id="A0AAN4ZDU1"/>
<sequence>VGPCILSPKVLIGRQRFFENLIDLLPHQQELVDWFLCDRTTRASVCTKHFRKIQEKNIEAVHEREGPSKSEAIDVTKRKCYLCNNYTSVFHTIPDWGEARLE</sequence>
<evidence type="ECO:0000313" key="1">
    <source>
        <dbReference type="EMBL" id="GMR38139.1"/>
    </source>
</evidence>
<keyword evidence="2" id="KW-1185">Reference proteome</keyword>
<evidence type="ECO:0000313" key="2">
    <source>
        <dbReference type="Proteomes" id="UP001328107"/>
    </source>
</evidence>
<accession>A0AAN4ZDU1</accession>
<dbReference type="EMBL" id="BTRK01000002">
    <property type="protein sequence ID" value="GMR38139.1"/>
    <property type="molecule type" value="Genomic_DNA"/>
</dbReference>
<feature type="non-terminal residue" evidence="1">
    <location>
        <position position="102"/>
    </location>
</feature>
<name>A0AAN4ZDU1_9BILA</name>